<dbReference type="InterPro" id="IPR006657">
    <property type="entry name" value="MoPterin_dinucl-bd_dom"/>
</dbReference>
<protein>
    <submittedName>
        <fullName evidence="10">Formate dehydrogenase major subunit</fullName>
        <ecNumber evidence="10">1.17.1.9</ecNumber>
    </submittedName>
</protein>
<evidence type="ECO:0000256" key="2">
    <source>
        <dbReference type="ARBA" id="ARBA00004196"/>
    </source>
</evidence>
<comment type="subcellular location">
    <subcellularLocation>
        <location evidence="2">Cell envelope</location>
    </subcellularLocation>
</comment>
<dbReference type="Gene3D" id="3.40.228.10">
    <property type="entry name" value="Dimethylsulfoxide Reductase, domain 2"/>
    <property type="match status" value="2"/>
</dbReference>
<comment type="similarity">
    <text evidence="3">Belongs to the prokaryotic molybdopterin-containing oxidoreductase family.</text>
</comment>
<dbReference type="PANTHER" id="PTHR43598:SF1">
    <property type="entry name" value="FORMATE DEHYDROGENASE-O MAJOR SUBUNIT"/>
    <property type="match status" value="1"/>
</dbReference>
<dbReference type="EC" id="1.17.1.9" evidence="10"/>
<dbReference type="GO" id="GO:0030151">
    <property type="term" value="F:molybdenum ion binding"/>
    <property type="evidence" value="ECO:0007669"/>
    <property type="project" value="TreeGrafter"/>
</dbReference>
<keyword evidence="5" id="KW-0479">Metal-binding</keyword>
<dbReference type="SUPFAM" id="SSF50692">
    <property type="entry name" value="ADC-like"/>
    <property type="match status" value="1"/>
</dbReference>
<organism evidence="10 11">
    <name type="scientific">Prauserella sediminis</name>
    <dbReference type="NCBI Taxonomy" id="577680"/>
    <lineage>
        <taxon>Bacteria</taxon>
        <taxon>Bacillati</taxon>
        <taxon>Actinomycetota</taxon>
        <taxon>Actinomycetes</taxon>
        <taxon>Pseudonocardiales</taxon>
        <taxon>Pseudonocardiaceae</taxon>
        <taxon>Prauserella</taxon>
        <taxon>Prauserella salsuginis group</taxon>
    </lineage>
</organism>
<evidence type="ECO:0000256" key="6">
    <source>
        <dbReference type="ARBA" id="ARBA00023002"/>
    </source>
</evidence>
<comment type="cofactor">
    <cofactor evidence="1">
        <name>[4Fe-4S] cluster</name>
        <dbReference type="ChEBI" id="CHEBI:49883"/>
    </cofactor>
</comment>
<reference evidence="10 11" key="1">
    <citation type="submission" date="2020-08" db="EMBL/GenBank/DDBJ databases">
        <title>Sequencing the genomes of 1000 actinobacteria strains.</title>
        <authorList>
            <person name="Klenk H.-P."/>
        </authorList>
    </citation>
    <scope>NUCLEOTIDE SEQUENCE [LARGE SCALE GENOMIC DNA]</scope>
    <source>
        <strain evidence="10 11">DSM 45267</strain>
    </source>
</reference>
<dbReference type="Pfam" id="PF01568">
    <property type="entry name" value="Molydop_binding"/>
    <property type="match status" value="1"/>
</dbReference>
<keyword evidence="11" id="KW-1185">Reference proteome</keyword>
<dbReference type="PANTHER" id="PTHR43598">
    <property type="entry name" value="TUNGSTEN-CONTAINING FORMYLMETHANOFURAN DEHYDROGENASE 2 SUBUNIT B"/>
    <property type="match status" value="1"/>
</dbReference>
<dbReference type="Gene3D" id="2.40.40.20">
    <property type="match status" value="1"/>
</dbReference>
<evidence type="ECO:0000256" key="4">
    <source>
        <dbReference type="ARBA" id="ARBA00022485"/>
    </source>
</evidence>
<comment type="caution">
    <text evidence="10">The sequence shown here is derived from an EMBL/GenBank/DDBJ whole genome shotgun (WGS) entry which is preliminary data.</text>
</comment>
<feature type="region of interest" description="Disordered" evidence="7">
    <location>
        <begin position="868"/>
        <end position="909"/>
    </location>
</feature>
<keyword evidence="6 10" id="KW-0560">Oxidoreductase</keyword>
<dbReference type="InterPro" id="IPR006656">
    <property type="entry name" value="Mopterin_OxRdtase"/>
</dbReference>
<dbReference type="GO" id="GO:0009061">
    <property type="term" value="P:anaerobic respiration"/>
    <property type="evidence" value="ECO:0007669"/>
    <property type="project" value="TreeGrafter"/>
</dbReference>
<dbReference type="GO" id="GO:0043546">
    <property type="term" value="F:molybdopterin cofactor binding"/>
    <property type="evidence" value="ECO:0007669"/>
    <property type="project" value="InterPro"/>
</dbReference>
<evidence type="ECO:0000256" key="3">
    <source>
        <dbReference type="ARBA" id="ARBA00010312"/>
    </source>
</evidence>
<evidence type="ECO:0000256" key="7">
    <source>
        <dbReference type="SAM" id="MobiDB-lite"/>
    </source>
</evidence>
<keyword evidence="4" id="KW-0411">Iron-sulfur</keyword>
<evidence type="ECO:0000259" key="9">
    <source>
        <dbReference type="Pfam" id="PF01568"/>
    </source>
</evidence>
<keyword evidence="4" id="KW-0004">4Fe-4S</keyword>
<proteinExistence type="inferred from homology"/>
<dbReference type="AlphaFoldDB" id="A0A839XPI5"/>
<dbReference type="EMBL" id="JACIBS010000002">
    <property type="protein sequence ID" value="MBB3665140.1"/>
    <property type="molecule type" value="Genomic_DNA"/>
</dbReference>
<dbReference type="Proteomes" id="UP000564573">
    <property type="component" value="Unassembled WGS sequence"/>
</dbReference>
<feature type="region of interest" description="Disordered" evidence="7">
    <location>
        <begin position="660"/>
        <end position="697"/>
    </location>
</feature>
<evidence type="ECO:0000313" key="11">
    <source>
        <dbReference type="Proteomes" id="UP000564573"/>
    </source>
</evidence>
<dbReference type="GO" id="GO:0009055">
    <property type="term" value="F:electron transfer activity"/>
    <property type="evidence" value="ECO:0007669"/>
    <property type="project" value="TreeGrafter"/>
</dbReference>
<feature type="domain" description="Molybdopterin dinucleotide-binding" evidence="9">
    <location>
        <begin position="702"/>
        <end position="819"/>
    </location>
</feature>
<dbReference type="Gene3D" id="3.40.50.740">
    <property type="match status" value="1"/>
</dbReference>
<evidence type="ECO:0000256" key="5">
    <source>
        <dbReference type="ARBA" id="ARBA00022723"/>
    </source>
</evidence>
<evidence type="ECO:0000256" key="1">
    <source>
        <dbReference type="ARBA" id="ARBA00001966"/>
    </source>
</evidence>
<gene>
    <name evidence="10" type="ORF">FB384_004091</name>
</gene>
<dbReference type="SUPFAM" id="SSF53706">
    <property type="entry name" value="Formate dehydrogenase/DMSO reductase, domains 1-3"/>
    <property type="match status" value="1"/>
</dbReference>
<evidence type="ECO:0000259" key="8">
    <source>
        <dbReference type="Pfam" id="PF00384"/>
    </source>
</evidence>
<dbReference type="NCBIfam" id="NF041513">
    <property type="entry name" value="formate_DH_Act"/>
    <property type="match status" value="1"/>
</dbReference>
<dbReference type="GO" id="GO:0051539">
    <property type="term" value="F:4 iron, 4 sulfur cluster binding"/>
    <property type="evidence" value="ECO:0007669"/>
    <property type="project" value="UniProtKB-KW"/>
</dbReference>
<feature type="region of interest" description="Disordered" evidence="7">
    <location>
        <begin position="109"/>
        <end position="151"/>
    </location>
</feature>
<accession>A0A839XPI5</accession>
<dbReference type="InterPro" id="IPR009010">
    <property type="entry name" value="Asp_de-COase-like_dom_sf"/>
</dbReference>
<feature type="domain" description="Molybdopterin oxidoreductase" evidence="8">
    <location>
        <begin position="1"/>
        <end position="384"/>
    </location>
</feature>
<dbReference type="GO" id="GO:0008863">
    <property type="term" value="F:formate dehydrogenase (NAD+) activity"/>
    <property type="evidence" value="ECO:0007669"/>
    <property type="project" value="UniProtKB-EC"/>
</dbReference>
<sequence length="909" mass="100951">MGSNMAEAHPVGFQWVMEAKARGATVLHIDPRFTRTSALADKHVPLRAGSDIAFLGGVINHILSNDLDFREYVQAYTNASFLVSEEFVDTEDLDGLFSGYDPDTSTYDTSTWQYENGFPEDSVEGDRHREQSAGEQHGSGGPKLESGTGIATDETLQHPRCVFQILKRHFSRYTPEMVERICGVSRDDFLEVCRAWTSASGREHTAALVYSVGWTQHSMGAQYIRAGAIIQLLLGNIGRPGGGVLALRGHASIQGSTDIPTLYNLLPGYLPMPDARHAGKADYVESIRGTHQKGYWHNADDYLVSLLKEYWGEAASEENDYRFDYLPRIDGDHGTYRTVMDMIDGKVFGYFLLGQNPAVGSAHGRLQRLGMANLDWLVVRDLTMIESAEFWRNAPEIETGEIVAEQCRTEVFFFPAASHVEKEGTFTQTQRMLQWRDRAVEPRGDQRSELWFIYHLGRLLRRKLARSTDDRDRPLQDLAWDYRTEGDGEFPEPSADDVLRRINGVDLTTGELLDSYLQLRSDGTTAAGCWIYSGVYAGGVNRARNRTARTEQDETALEWGWAWPANRRVLYNRASADPQGRPWSERKKLVWWDAERGEWTGHDVPDFPKTTPPGFEPEYGEAGPGALAGDDPFIMQADGKAWLFAPSGVVDGPLPTHYEPHESPMPNLLYSQQGSPARKVYSRADNPSNPAPPESGGEVFPFVFTAARLTEHHTAGGMSRQLAYLSELQPALFVEVSPQLAAERGLTNLDWAHVVTSRAAVDARVLVTERMRPLRLDGRVVHQVWMPYHWGPSGKVDGDIVNDLLGVVLDPNTLIQESKVATCDIRPGRRPRGRELLEYLAEYRRRAGVTVATGSHVLTADTAGSDAAAQGMTVSDATVPDRPAPDTTAPDTTAPDTTAPDTTDREEDA</sequence>
<keyword evidence="4" id="KW-0408">Iron</keyword>
<feature type="compositionally biased region" description="Low complexity" evidence="7">
    <location>
        <begin position="876"/>
        <end position="901"/>
    </location>
</feature>
<dbReference type="GO" id="GO:0030313">
    <property type="term" value="C:cell envelope"/>
    <property type="evidence" value="ECO:0007669"/>
    <property type="project" value="UniProtKB-SubCell"/>
</dbReference>
<evidence type="ECO:0000313" key="10">
    <source>
        <dbReference type="EMBL" id="MBB3665140.1"/>
    </source>
</evidence>
<dbReference type="Pfam" id="PF00384">
    <property type="entry name" value="Molybdopterin"/>
    <property type="match status" value="1"/>
</dbReference>
<dbReference type="InterPro" id="IPR048158">
    <property type="entry name" value="Formate_DH_Act"/>
</dbReference>
<name>A0A839XPI5_9PSEU</name>